<keyword evidence="1" id="KW-1185">Reference proteome</keyword>
<accession>A0A5S6R5U2</accession>
<reference evidence="2" key="1">
    <citation type="submission" date="2019-12" db="UniProtKB">
        <authorList>
            <consortium name="WormBaseParasite"/>
        </authorList>
    </citation>
    <scope>IDENTIFICATION</scope>
</reference>
<proteinExistence type="predicted"/>
<evidence type="ECO:0000313" key="1">
    <source>
        <dbReference type="Proteomes" id="UP000046395"/>
    </source>
</evidence>
<dbReference type="AlphaFoldDB" id="A0A5S6R5U2"/>
<sequence length="88" mass="10317">MLLSSLVQMSSWKEPQREYFSTCVQMASTGDNVHVLKVREYLWSVSLLRSDKINVECFFTDFPVEFEVSVSVSEPRRSFYQQMDESGY</sequence>
<dbReference type="WBParaSite" id="TMUE_3000014890.1">
    <property type="protein sequence ID" value="TMUE_3000014890.1"/>
    <property type="gene ID" value="WBGene00302374"/>
</dbReference>
<protein>
    <submittedName>
        <fullName evidence="2">Uncharacterized protein</fullName>
    </submittedName>
</protein>
<organism evidence="1 2">
    <name type="scientific">Trichuris muris</name>
    <name type="common">Mouse whipworm</name>
    <dbReference type="NCBI Taxonomy" id="70415"/>
    <lineage>
        <taxon>Eukaryota</taxon>
        <taxon>Metazoa</taxon>
        <taxon>Ecdysozoa</taxon>
        <taxon>Nematoda</taxon>
        <taxon>Enoplea</taxon>
        <taxon>Dorylaimia</taxon>
        <taxon>Trichinellida</taxon>
        <taxon>Trichuridae</taxon>
        <taxon>Trichuris</taxon>
    </lineage>
</organism>
<name>A0A5S6R5U2_TRIMR</name>
<evidence type="ECO:0000313" key="2">
    <source>
        <dbReference type="WBParaSite" id="TMUE_3000014890.1"/>
    </source>
</evidence>
<dbReference type="Proteomes" id="UP000046395">
    <property type="component" value="Unassembled WGS sequence"/>
</dbReference>